<protein>
    <submittedName>
        <fullName evidence="1">Uncharacterized protein</fullName>
    </submittedName>
</protein>
<name>A0A6V8PWI2_9ACTN</name>
<evidence type="ECO:0000313" key="2">
    <source>
        <dbReference type="Proteomes" id="UP000576480"/>
    </source>
</evidence>
<feature type="non-terminal residue" evidence="1">
    <location>
        <position position="117"/>
    </location>
</feature>
<reference evidence="1 2" key="1">
    <citation type="journal article" date="2020" name="Front. Microbiol.">
        <title>Single-cell genomics of novel Actinobacteria with the Wood-Ljungdahl pathway discovered in a serpentinizing system.</title>
        <authorList>
            <person name="Merino N."/>
            <person name="Kawai M."/>
            <person name="Boyd E.S."/>
            <person name="Colman D.R."/>
            <person name="McGlynn S.E."/>
            <person name="Nealson K.H."/>
            <person name="Kurokawa K."/>
            <person name="Hongoh Y."/>
        </authorList>
    </citation>
    <scope>NUCLEOTIDE SEQUENCE [LARGE SCALE GENOMIC DNA]</scope>
    <source>
        <strain evidence="1 2">S43</strain>
    </source>
</reference>
<sequence>MQLKVFYVPFSRKGVTEYRIKTAISNIKYSDYSKILYLAPTPRQIRDSQRIFHKLTGNTYIPPEMMTIKQLSKKLYSLHGNKTPISGSIIPIIISRLSVKGMGFSSIISSFIDEIKQ</sequence>
<proteinExistence type="predicted"/>
<dbReference type="Proteomes" id="UP000576480">
    <property type="component" value="Unassembled WGS sequence"/>
</dbReference>
<gene>
    <name evidence="1" type="ORF">HKBW3S43_01961</name>
</gene>
<organism evidence="1 2">
    <name type="scientific">Candidatus Hakubella thermalkaliphila</name>
    <dbReference type="NCBI Taxonomy" id="2754717"/>
    <lineage>
        <taxon>Bacteria</taxon>
        <taxon>Bacillati</taxon>
        <taxon>Actinomycetota</taxon>
        <taxon>Actinomycetota incertae sedis</taxon>
        <taxon>Candidatus Hakubellales</taxon>
        <taxon>Candidatus Hakubellaceae</taxon>
        <taxon>Candidatus Hakubella</taxon>
    </lineage>
</organism>
<evidence type="ECO:0000313" key="1">
    <source>
        <dbReference type="EMBL" id="GFP36174.1"/>
    </source>
</evidence>
<accession>A0A6V8PWI2</accession>
<comment type="caution">
    <text evidence="1">The sequence shown here is derived from an EMBL/GenBank/DDBJ whole genome shotgun (WGS) entry which is preliminary data.</text>
</comment>
<dbReference type="RefSeq" id="WP_176230550.1">
    <property type="nucleotide sequence ID" value="NZ_BLSB01000458.1"/>
</dbReference>
<dbReference type="AlphaFoldDB" id="A0A6V8PWI2"/>
<dbReference type="EMBL" id="BLSB01000458">
    <property type="protein sequence ID" value="GFP36174.1"/>
    <property type="molecule type" value="Genomic_DNA"/>
</dbReference>